<reference evidence="22" key="3">
    <citation type="submission" date="2025-09" db="UniProtKB">
        <authorList>
            <consortium name="Ensembl"/>
        </authorList>
    </citation>
    <scope>IDENTIFICATION</scope>
    <source>
        <strain evidence="22">Thorbecke</strain>
    </source>
</reference>
<reference evidence="22" key="2">
    <citation type="submission" date="2025-08" db="UniProtKB">
        <authorList>
            <consortium name="Ensembl"/>
        </authorList>
    </citation>
    <scope>IDENTIFICATION</scope>
    <source>
        <strain evidence="22">Thorbecke</strain>
    </source>
</reference>
<keyword evidence="13" id="KW-0968">Cytoplasmic vesicle</keyword>
<evidence type="ECO:0000256" key="14">
    <source>
        <dbReference type="ARBA" id="ARBA00037830"/>
    </source>
</evidence>
<feature type="transmembrane region" description="Helical" evidence="20">
    <location>
        <begin position="236"/>
        <end position="255"/>
    </location>
</feature>
<evidence type="ECO:0000313" key="22">
    <source>
        <dbReference type="Ensembl" id="ENSOCUP00000007958.3"/>
    </source>
</evidence>
<dbReference type="FunFam" id="3.30.710.10:FF:000001">
    <property type="entry name" value="Kelch-like family member 20"/>
    <property type="match status" value="1"/>
</dbReference>
<evidence type="ECO:0000256" key="15">
    <source>
        <dbReference type="ARBA" id="ARBA00040627"/>
    </source>
</evidence>
<keyword evidence="12 20" id="KW-0472">Membrane</keyword>
<dbReference type="Proteomes" id="UP000001811">
    <property type="component" value="Chromosome 16"/>
</dbReference>
<dbReference type="SMR" id="G1SWS8"/>
<dbReference type="PaxDb" id="9986-ENSOCUP00000007958"/>
<evidence type="ECO:0000256" key="8">
    <source>
        <dbReference type="ARBA" id="ARBA00022737"/>
    </source>
</evidence>
<keyword evidence="6" id="KW-0879">Wnt signaling pathway</keyword>
<dbReference type="InterPro" id="IPR006652">
    <property type="entry name" value="Kelch_1"/>
</dbReference>
<dbReference type="InterPro" id="IPR004254">
    <property type="entry name" value="AdipoR/HlyIII-related"/>
</dbReference>
<keyword evidence="4" id="KW-0880">Kelch repeat</keyword>
<dbReference type="InParanoid" id="G1SWS8"/>
<dbReference type="PANTHER" id="PTHR24412">
    <property type="entry name" value="KELCH PROTEIN"/>
    <property type="match status" value="1"/>
</dbReference>
<evidence type="ECO:0000256" key="20">
    <source>
        <dbReference type="SAM" id="Phobius"/>
    </source>
</evidence>
<dbReference type="GO" id="GO:0031463">
    <property type="term" value="C:Cul3-RING ubiquitin ligase complex"/>
    <property type="evidence" value="ECO:0007669"/>
    <property type="project" value="Ensembl"/>
</dbReference>
<dbReference type="GO" id="GO:0046872">
    <property type="term" value="F:metal ion binding"/>
    <property type="evidence" value="ECO:0007669"/>
    <property type="project" value="UniProtKB-KW"/>
</dbReference>
<dbReference type="CDD" id="cd18242">
    <property type="entry name" value="BTB_POZ_KLHL12_C3IP1_DKIR"/>
    <property type="match status" value="1"/>
</dbReference>
<dbReference type="Pfam" id="PF01344">
    <property type="entry name" value="Kelch_1"/>
    <property type="match status" value="2"/>
</dbReference>
<dbReference type="GO" id="GO:0016055">
    <property type="term" value="P:Wnt signaling pathway"/>
    <property type="evidence" value="ECO:0007669"/>
    <property type="project" value="UniProtKB-KW"/>
</dbReference>
<feature type="transmembrane region" description="Helical" evidence="20">
    <location>
        <begin position="171"/>
        <end position="190"/>
    </location>
</feature>
<gene>
    <name evidence="22" type="primary">KLHL12</name>
</gene>
<evidence type="ECO:0000256" key="11">
    <source>
        <dbReference type="ARBA" id="ARBA00022989"/>
    </source>
</evidence>
<evidence type="ECO:0000313" key="23">
    <source>
        <dbReference type="Proteomes" id="UP000001811"/>
    </source>
</evidence>
<feature type="region of interest" description="Disordered" evidence="19">
    <location>
        <begin position="1"/>
        <end position="61"/>
    </location>
</feature>
<comment type="subcellular location">
    <subcellularLocation>
        <location evidence="14">Cytoplasmic vesicle</location>
        <location evidence="14">COPII-coated vesicle</location>
    </subcellularLocation>
    <subcellularLocation>
        <location evidence="1">Membrane</location>
        <topology evidence="1">Multi-pass membrane protein</topology>
    </subcellularLocation>
</comment>
<dbReference type="GeneTree" id="ENSGT00940000155199"/>
<reference evidence="22 23" key="1">
    <citation type="journal article" date="2011" name="Nature">
        <title>A high-resolution map of human evolutionary constraint using 29 mammals.</title>
        <authorList>
            <person name="Lindblad-Toh K."/>
            <person name="Garber M."/>
            <person name="Zuk O."/>
            <person name="Lin M.F."/>
            <person name="Parker B.J."/>
            <person name="Washietl S."/>
            <person name="Kheradpour P."/>
            <person name="Ernst J."/>
            <person name="Jordan G."/>
            <person name="Mauceli E."/>
            <person name="Ward L.D."/>
            <person name="Lowe C.B."/>
            <person name="Holloway A.K."/>
            <person name="Clamp M."/>
            <person name="Gnerre S."/>
            <person name="Alfoldi J."/>
            <person name="Beal K."/>
            <person name="Chang J."/>
            <person name="Clawson H."/>
            <person name="Cuff J."/>
            <person name="Di Palma F."/>
            <person name="Fitzgerald S."/>
            <person name="Flicek P."/>
            <person name="Guttman M."/>
            <person name="Hubisz M.J."/>
            <person name="Jaffe D.B."/>
            <person name="Jungreis I."/>
            <person name="Kent W.J."/>
            <person name="Kostka D."/>
            <person name="Lara M."/>
            <person name="Martins A.L."/>
            <person name="Massingham T."/>
            <person name="Moltke I."/>
            <person name="Raney B.J."/>
            <person name="Rasmussen M.D."/>
            <person name="Robinson J."/>
            <person name="Stark A."/>
            <person name="Vilella A.J."/>
            <person name="Wen J."/>
            <person name="Xie X."/>
            <person name="Zody M.C."/>
            <person name="Baldwin J."/>
            <person name="Bloom T."/>
            <person name="Chin C.W."/>
            <person name="Heiman D."/>
            <person name="Nicol R."/>
            <person name="Nusbaum C."/>
            <person name="Young S."/>
            <person name="Wilkinson J."/>
            <person name="Worley K.C."/>
            <person name="Kovar C.L."/>
            <person name="Muzny D.M."/>
            <person name="Gibbs R.A."/>
            <person name="Cree A."/>
            <person name="Dihn H.H."/>
            <person name="Fowler G."/>
            <person name="Jhangiani S."/>
            <person name="Joshi V."/>
            <person name="Lee S."/>
            <person name="Lewis L.R."/>
            <person name="Nazareth L.V."/>
            <person name="Okwuonu G."/>
            <person name="Santibanez J."/>
            <person name="Warren W.C."/>
            <person name="Mardis E.R."/>
            <person name="Weinstock G.M."/>
            <person name="Wilson R.K."/>
            <person name="Delehaunty K."/>
            <person name="Dooling D."/>
            <person name="Fronik C."/>
            <person name="Fulton L."/>
            <person name="Fulton B."/>
            <person name="Graves T."/>
            <person name="Minx P."/>
            <person name="Sodergren E."/>
            <person name="Birney E."/>
            <person name="Margulies E.H."/>
            <person name="Herrero J."/>
            <person name="Green E.D."/>
            <person name="Haussler D."/>
            <person name="Siepel A."/>
            <person name="Goldman N."/>
            <person name="Pollard K.S."/>
            <person name="Pedersen J.S."/>
            <person name="Lander E.S."/>
            <person name="Kellis M."/>
        </authorList>
    </citation>
    <scope>NUCLEOTIDE SEQUENCE [LARGE SCALE GENOMIC DNA]</scope>
    <source>
        <strain evidence="22 23">Thorbecke inbred</strain>
    </source>
</reference>
<dbReference type="InterPro" id="IPR011333">
    <property type="entry name" value="SKP1/BTB/POZ_sf"/>
</dbReference>
<evidence type="ECO:0000256" key="18">
    <source>
        <dbReference type="PIRSR" id="PIRSR604254-1"/>
    </source>
</evidence>
<dbReference type="GO" id="GO:0042802">
    <property type="term" value="F:identical protein binding"/>
    <property type="evidence" value="ECO:0007669"/>
    <property type="project" value="Ensembl"/>
</dbReference>
<dbReference type="SMART" id="SM00612">
    <property type="entry name" value="Kelch"/>
    <property type="match status" value="6"/>
</dbReference>
<dbReference type="GO" id="GO:0034451">
    <property type="term" value="C:centriolar satellite"/>
    <property type="evidence" value="ECO:0007669"/>
    <property type="project" value="Ensembl"/>
</dbReference>
<keyword evidence="18" id="KW-0862">Zinc</keyword>
<dbReference type="SUPFAM" id="SSF50965">
    <property type="entry name" value="Galactose oxidase, central domain"/>
    <property type="match status" value="1"/>
</dbReference>
<dbReference type="SUPFAM" id="SSF54695">
    <property type="entry name" value="POZ domain"/>
    <property type="match status" value="1"/>
</dbReference>
<dbReference type="Ensembl" id="ENSOCUT00000009219.3">
    <property type="protein sequence ID" value="ENSOCUP00000007958.3"/>
    <property type="gene ID" value="ENSOCUG00000009219.3"/>
</dbReference>
<evidence type="ECO:0000256" key="9">
    <source>
        <dbReference type="ARBA" id="ARBA00022786"/>
    </source>
</evidence>
<proteinExistence type="inferred from homology"/>
<dbReference type="Gene3D" id="1.25.40.420">
    <property type="match status" value="1"/>
</dbReference>
<dbReference type="Bgee" id="ENSOCUG00000009219">
    <property type="expression patterns" value="Expressed in blood and 16 other cell types or tissues"/>
</dbReference>
<dbReference type="GO" id="GO:0048208">
    <property type="term" value="P:COPII vesicle coating"/>
    <property type="evidence" value="ECO:0007669"/>
    <property type="project" value="Ensembl"/>
</dbReference>
<keyword evidence="11 20" id="KW-1133">Transmembrane helix</keyword>
<evidence type="ECO:0000259" key="21">
    <source>
        <dbReference type="PROSITE" id="PS50097"/>
    </source>
</evidence>
<keyword evidence="23" id="KW-1185">Reference proteome</keyword>
<dbReference type="InterPro" id="IPR011043">
    <property type="entry name" value="Gal_Oxase/kelch_b-propeller"/>
</dbReference>
<feature type="binding site" evidence="18">
    <location>
        <position position="191"/>
    </location>
    <ligand>
        <name>Zn(2+)</name>
        <dbReference type="ChEBI" id="CHEBI:29105"/>
    </ligand>
</feature>
<dbReference type="GO" id="GO:0006513">
    <property type="term" value="P:protein monoubiquitination"/>
    <property type="evidence" value="ECO:0007669"/>
    <property type="project" value="Ensembl"/>
</dbReference>
<dbReference type="GO" id="GO:0030127">
    <property type="term" value="C:COPII vesicle coat"/>
    <property type="evidence" value="ECO:0007669"/>
    <property type="project" value="Ensembl"/>
</dbReference>
<dbReference type="PANTHER" id="PTHR24412:SF494">
    <property type="entry name" value="KELCH-LIKE PROTEIN 12"/>
    <property type="match status" value="1"/>
</dbReference>
<keyword evidence="10" id="KW-0931">ER-Golgi transport</keyword>
<keyword evidence="7 20" id="KW-0812">Transmembrane</keyword>
<dbReference type="FunFam" id="2.120.10.80:FF:000011">
    <property type="entry name" value="Kelch like family member 12"/>
    <property type="match status" value="1"/>
</dbReference>
<feature type="transmembrane region" description="Helical" evidence="20">
    <location>
        <begin position="138"/>
        <end position="159"/>
    </location>
</feature>
<keyword evidence="18" id="KW-0479">Metal-binding</keyword>
<dbReference type="STRING" id="9986.ENSOCUP00000007958"/>
<dbReference type="PRINTS" id="PR00501">
    <property type="entry name" value="KELCHREPEAT"/>
</dbReference>
<keyword evidence="8" id="KW-0677">Repeat</keyword>
<evidence type="ECO:0000256" key="12">
    <source>
        <dbReference type="ARBA" id="ARBA00023136"/>
    </source>
</evidence>
<sequence length="851" mass="95551">MSSHKGSAAAQGNGAPASNRDADSVELTELGPLLEEKGKRAVTNPTKAEEEQTCPVPQEEEEEVRVLTLPLQAHHAMEKMEEFVYKVWEGRWRVIPYDVLPDWLKDNDYLLHGHRPPMPSFRACFRSIFRIHTETGNIWTHLLGFVLFLFLGILTMLRPNMYFMAPLQEKVVFGMFFLGAVLCLSFSWLFHTVYCHSEKVSRTFSKLDYSGIALLIMGSFVPWLYYSFYCSPQPRLIYLSIVCVLGISAIIVAQWDRFATPKHRQTRAVPGPRAPSVLSPYCLMGGRMAPKDIMTNTHAKSILNSMNALRKSSTLCDVTLRVEQKDFPAHRIVLAACSDYFCAMFTSELSEKGKPYVDIQGLTASTMEILLDFVYTETVHVTVENVQELLPAACLLQLKGVKQACCEFLESQLDPSNCLGIRDFAETHNCVDLMQAAEVFSQKHFPEVVQHEEFILLSQGEVEKLIKCDEIQVDSEEPVFEAVINWVKHAKKEREESLPDLLQYVRMPLLTPRYITDVIDAEPFIRCSLQCRDLVDEAKKFHLRPELRSQMQGPRTRARLGANEVLLVVGGFGSQQSPIDVVEKYDPKTQEWSFLPSITRKRRYVASVSLHDRIYVVGGYDGRSRLSSVECLDYTADEDGVWYSVAPMNVRRGLAGATTLGDMIYVSGGFDGSRRHTSMERYDPNIDQWSMLGDMQTAREGAGLVVASGVIYCLGGYDGLNILNSVEKYDPHTGHWTNVTPMATKRSGAGVALLNDHIYVVGGFDGTAHLSSVEAYNIRTDSWTTVTSMTTPRCYVGATVLRGRLYAIAGYDGNSLLSSIECYDPIIDSWEVVTSMGTQRCDAGVCVLREK</sequence>
<dbReference type="Pfam" id="PF07707">
    <property type="entry name" value="BACK"/>
    <property type="match status" value="1"/>
</dbReference>
<dbReference type="Pfam" id="PF00651">
    <property type="entry name" value="BTB"/>
    <property type="match status" value="1"/>
</dbReference>
<dbReference type="eggNOG" id="KOG4441">
    <property type="taxonomic scope" value="Eukaryota"/>
</dbReference>
<dbReference type="FunFam" id="1.25.40.420:FF:000001">
    <property type="entry name" value="Kelch-like family member 12"/>
    <property type="match status" value="1"/>
</dbReference>
<dbReference type="PROSITE" id="PS50097">
    <property type="entry name" value="BTB"/>
    <property type="match status" value="1"/>
</dbReference>
<feature type="domain" description="BTB" evidence="21">
    <location>
        <begin position="316"/>
        <end position="383"/>
    </location>
</feature>
<evidence type="ECO:0000256" key="5">
    <source>
        <dbReference type="ARBA" id="ARBA00022448"/>
    </source>
</evidence>
<dbReference type="Pfam" id="PF03006">
    <property type="entry name" value="HlyIII"/>
    <property type="match status" value="1"/>
</dbReference>
<dbReference type="GO" id="GO:0014032">
    <property type="term" value="P:neural crest cell development"/>
    <property type="evidence" value="ECO:0007669"/>
    <property type="project" value="Ensembl"/>
</dbReference>
<dbReference type="CDD" id="cd18452">
    <property type="entry name" value="BACK_KLHL12"/>
    <property type="match status" value="1"/>
</dbReference>
<dbReference type="SMART" id="SM00875">
    <property type="entry name" value="BACK"/>
    <property type="match status" value="1"/>
</dbReference>
<evidence type="ECO:0000256" key="7">
    <source>
        <dbReference type="ARBA" id="ARBA00022692"/>
    </source>
</evidence>
<evidence type="ECO:0000256" key="16">
    <source>
        <dbReference type="ARBA" id="ARBA00063729"/>
    </source>
</evidence>
<accession>G1SWS8</accession>
<dbReference type="AlphaFoldDB" id="G1SWS8"/>
<comment type="pathway">
    <text evidence="2">Protein modification; protein ubiquitination.</text>
</comment>
<dbReference type="InterPro" id="IPR000210">
    <property type="entry name" value="BTB/POZ_dom"/>
</dbReference>
<name>G1SWS8_RABIT</name>
<dbReference type="EMBL" id="AAGW02025288">
    <property type="status" value="NOT_ANNOTATED_CDS"/>
    <property type="molecule type" value="Genomic_DNA"/>
</dbReference>
<protein>
    <recommendedName>
        <fullName evidence="15">Kelch-like protein 12</fullName>
    </recommendedName>
    <alternativeName>
        <fullName evidence="17">CUL3-interacting protein 1</fullName>
    </alternativeName>
</protein>
<evidence type="ECO:0000256" key="4">
    <source>
        <dbReference type="ARBA" id="ARBA00022441"/>
    </source>
</evidence>
<evidence type="ECO:0000256" key="2">
    <source>
        <dbReference type="ARBA" id="ARBA00004906"/>
    </source>
</evidence>
<evidence type="ECO:0000256" key="19">
    <source>
        <dbReference type="SAM" id="MobiDB-lite"/>
    </source>
</evidence>
<feature type="transmembrane region" description="Helical" evidence="20">
    <location>
        <begin position="210"/>
        <end position="229"/>
    </location>
</feature>
<dbReference type="HOGENOM" id="CLU_004253_14_2_1"/>
<comment type="subunit">
    <text evidence="16">Component of the BCR(KLHL12) E3 ubiquitin ligase complex, at least composed of CUL3 and KLHL12 and RBX1. This complex interacts with DVL3 upon activation of the Wnt signaling pathway by WNT3A. Interacts with DRD4, KLHL2 and SEC31A. Interacts with PEF1 and PDCD6/ALG-2; interaction takes place in response to cytosolic calcium increase and leads to bridge together the BCR(KLHL12) complex and SEC31 (SEC31A or SEC31B).</text>
</comment>
<dbReference type="SMART" id="SM00225">
    <property type="entry name" value="BTB"/>
    <property type="match status" value="1"/>
</dbReference>
<dbReference type="InterPro" id="IPR011705">
    <property type="entry name" value="BACK"/>
</dbReference>
<evidence type="ECO:0000256" key="13">
    <source>
        <dbReference type="ARBA" id="ARBA00023329"/>
    </source>
</evidence>
<dbReference type="GO" id="GO:0014029">
    <property type="term" value="P:neural crest formation"/>
    <property type="evidence" value="ECO:0007669"/>
    <property type="project" value="Ensembl"/>
</dbReference>
<evidence type="ECO:0000256" key="6">
    <source>
        <dbReference type="ARBA" id="ARBA00022687"/>
    </source>
</evidence>
<dbReference type="InterPro" id="IPR015915">
    <property type="entry name" value="Kelch-typ_b-propeller"/>
</dbReference>
<evidence type="ECO:0000256" key="3">
    <source>
        <dbReference type="ARBA" id="ARBA00007018"/>
    </source>
</evidence>
<organism evidence="22 23">
    <name type="scientific">Oryctolagus cuniculus</name>
    <name type="common">Rabbit</name>
    <dbReference type="NCBI Taxonomy" id="9986"/>
    <lineage>
        <taxon>Eukaryota</taxon>
        <taxon>Metazoa</taxon>
        <taxon>Chordata</taxon>
        <taxon>Craniata</taxon>
        <taxon>Vertebrata</taxon>
        <taxon>Euteleostomi</taxon>
        <taxon>Mammalia</taxon>
        <taxon>Eutheria</taxon>
        <taxon>Euarchontoglires</taxon>
        <taxon>Glires</taxon>
        <taxon>Lagomorpha</taxon>
        <taxon>Leporidae</taxon>
        <taxon>Oryctolagus</taxon>
    </lineage>
</organism>
<keyword evidence="5" id="KW-0813">Transport</keyword>
<comment type="similarity">
    <text evidence="3">Belongs to the ADIPOR family.</text>
</comment>
<dbReference type="Gene3D" id="3.30.710.10">
    <property type="entry name" value="Potassium Channel Kv1.1, Chain A"/>
    <property type="match status" value="1"/>
</dbReference>
<evidence type="ECO:0000256" key="10">
    <source>
        <dbReference type="ARBA" id="ARBA00022892"/>
    </source>
</evidence>
<evidence type="ECO:0000256" key="1">
    <source>
        <dbReference type="ARBA" id="ARBA00004141"/>
    </source>
</evidence>
<dbReference type="Pfam" id="PF24681">
    <property type="entry name" value="Kelch_KLHDC2_KLHL20_DRC7"/>
    <property type="match status" value="1"/>
</dbReference>
<keyword evidence="9" id="KW-0833">Ubl conjugation pathway</keyword>
<evidence type="ECO:0000256" key="17">
    <source>
        <dbReference type="ARBA" id="ARBA00077893"/>
    </source>
</evidence>
<dbReference type="Gene3D" id="2.120.10.80">
    <property type="entry name" value="Kelch-type beta propeller"/>
    <property type="match status" value="1"/>
</dbReference>